<keyword evidence="4" id="KW-1185">Reference proteome</keyword>
<accession>A0ABS4H7U8</accession>
<gene>
    <name evidence="3" type="ORF">J2Z20_003486</name>
</gene>
<evidence type="ECO:0000256" key="2">
    <source>
        <dbReference type="SAM" id="MobiDB-lite"/>
    </source>
</evidence>
<feature type="coiled-coil region" evidence="1">
    <location>
        <begin position="58"/>
        <end position="99"/>
    </location>
</feature>
<dbReference type="RefSeq" id="WP_209853125.1">
    <property type="nucleotide sequence ID" value="NZ_CBCRVE010000016.1"/>
</dbReference>
<feature type="region of interest" description="Disordered" evidence="2">
    <location>
        <begin position="165"/>
        <end position="193"/>
    </location>
</feature>
<reference evidence="3 4" key="1">
    <citation type="submission" date="2021-03" db="EMBL/GenBank/DDBJ databases">
        <title>Genomic Encyclopedia of Type Strains, Phase IV (KMG-IV): sequencing the most valuable type-strain genomes for metagenomic binning, comparative biology and taxonomic classification.</title>
        <authorList>
            <person name="Goeker M."/>
        </authorList>
    </citation>
    <scope>NUCLEOTIDE SEQUENCE [LARGE SCALE GENOMIC DNA]</scope>
    <source>
        <strain evidence="3 4">DSM 23491</strain>
    </source>
</reference>
<dbReference type="Proteomes" id="UP001519273">
    <property type="component" value="Unassembled WGS sequence"/>
</dbReference>
<keyword evidence="1" id="KW-0175">Coiled coil</keyword>
<protein>
    <submittedName>
        <fullName evidence="3">Chromosome segregation ATPase</fullName>
    </submittedName>
</protein>
<organism evidence="3 4">
    <name type="scientific">Paenibacillus sediminis</name>
    <dbReference type="NCBI Taxonomy" id="664909"/>
    <lineage>
        <taxon>Bacteria</taxon>
        <taxon>Bacillati</taxon>
        <taxon>Bacillota</taxon>
        <taxon>Bacilli</taxon>
        <taxon>Bacillales</taxon>
        <taxon>Paenibacillaceae</taxon>
        <taxon>Paenibacillus</taxon>
    </lineage>
</organism>
<name>A0ABS4H7U8_9BACL</name>
<proteinExistence type="predicted"/>
<sequence length="246" mass="28352">MNILQRIKDGANRATERAQNVVEIGKINSQISNIEREMDVHFTRIGEVFYEGYRAEDMSFAEKEMMELAKTCDSLYEEIEQLRERIAELKNERLCKCGEIAPLAANFCPNCGRKLVQVSNESNLETEQDDDKTVPVYLPKVEEKKAEVTRVTEADTIVFKQFVKAPEPASERSSEETRRLSEDLERERERQQELDRRIRSWRQHLESTNEQSASVDTDQVTVKCQICSADLSKGSKWCPHCGAEQI</sequence>
<comment type="caution">
    <text evidence="3">The sequence shown here is derived from an EMBL/GenBank/DDBJ whole genome shotgun (WGS) entry which is preliminary data.</text>
</comment>
<evidence type="ECO:0000313" key="4">
    <source>
        <dbReference type="Proteomes" id="UP001519273"/>
    </source>
</evidence>
<evidence type="ECO:0000313" key="3">
    <source>
        <dbReference type="EMBL" id="MBP1938546.1"/>
    </source>
</evidence>
<evidence type="ECO:0000256" key="1">
    <source>
        <dbReference type="SAM" id="Coils"/>
    </source>
</evidence>
<dbReference type="EMBL" id="JAGGKP010000017">
    <property type="protein sequence ID" value="MBP1938546.1"/>
    <property type="molecule type" value="Genomic_DNA"/>
</dbReference>
<feature type="compositionally biased region" description="Basic and acidic residues" evidence="2">
    <location>
        <begin position="169"/>
        <end position="193"/>
    </location>
</feature>